<dbReference type="NCBIfam" id="TIGR00180">
    <property type="entry name" value="parB_part"/>
    <property type="match status" value="1"/>
</dbReference>
<evidence type="ECO:0000259" key="5">
    <source>
        <dbReference type="SMART" id="SM00470"/>
    </source>
</evidence>
<dbReference type="OrthoDB" id="9802051at2"/>
<keyword evidence="2" id="KW-0159">Chromosome partition</keyword>
<dbReference type="FunFam" id="3.90.1530.30:FF:000001">
    <property type="entry name" value="Chromosome partitioning protein ParB"/>
    <property type="match status" value="1"/>
</dbReference>
<feature type="region of interest" description="Disordered" evidence="4">
    <location>
        <begin position="196"/>
        <end position="250"/>
    </location>
</feature>
<evidence type="ECO:0000256" key="1">
    <source>
        <dbReference type="ARBA" id="ARBA00006295"/>
    </source>
</evidence>
<evidence type="ECO:0000313" key="6">
    <source>
        <dbReference type="EMBL" id="SMG21426.1"/>
    </source>
</evidence>
<dbReference type="Pfam" id="PF17762">
    <property type="entry name" value="HTH_ParB"/>
    <property type="match status" value="1"/>
</dbReference>
<dbReference type="Proteomes" id="UP000193355">
    <property type="component" value="Unassembled WGS sequence"/>
</dbReference>
<sequence>MSHRRLAEIEISRIRTNPYQPRKHFDLDQIRDLADSIAQVGLIQPITVRQSGEFFELVAGERRLRACQELELETITAVVVEVESSDQQLMALVENIHREGLSSVEEAIGLKDILENTGWGQSELARRLGRSQASVANKLRLLKLEEPVQKMIMEGLLGERAARALVGLPPALQIGAAKRILDQDLTAREAEALVSDLKEGKPLDPKPTVEVPPAEEEPAEREIDEPINQEAKKKKASGPSLSGPEGPTGDLLQLISSLVESQRKKGVPVIWKVKELAQSELVVEIVVNLKEKMIEAKEKMEGEDVE</sequence>
<proteinExistence type="inferred from homology"/>
<protein>
    <submittedName>
        <fullName evidence="6">Chromosome partitioning protein, ParB family</fullName>
    </submittedName>
</protein>
<dbReference type="Gene3D" id="1.10.10.2830">
    <property type="match status" value="1"/>
</dbReference>
<dbReference type="STRING" id="561720.SAMN06275492_10754"/>
<dbReference type="EMBL" id="FXBB01000007">
    <property type="protein sequence ID" value="SMG21426.1"/>
    <property type="molecule type" value="Genomic_DNA"/>
</dbReference>
<dbReference type="GO" id="GO:0005694">
    <property type="term" value="C:chromosome"/>
    <property type="evidence" value="ECO:0007669"/>
    <property type="project" value="TreeGrafter"/>
</dbReference>
<dbReference type="SUPFAM" id="SSF109709">
    <property type="entry name" value="KorB DNA-binding domain-like"/>
    <property type="match status" value="1"/>
</dbReference>
<feature type="compositionally biased region" description="Acidic residues" evidence="4">
    <location>
        <begin position="213"/>
        <end position="227"/>
    </location>
</feature>
<evidence type="ECO:0000256" key="2">
    <source>
        <dbReference type="ARBA" id="ARBA00022829"/>
    </source>
</evidence>
<dbReference type="AlphaFoldDB" id="A0A1X7J253"/>
<keyword evidence="3" id="KW-0238">DNA-binding</keyword>
<evidence type="ECO:0000256" key="3">
    <source>
        <dbReference type="ARBA" id="ARBA00023125"/>
    </source>
</evidence>
<dbReference type="PANTHER" id="PTHR33375:SF1">
    <property type="entry name" value="CHROMOSOME-PARTITIONING PROTEIN PARB-RELATED"/>
    <property type="match status" value="1"/>
</dbReference>
<dbReference type="Gene3D" id="3.90.1530.30">
    <property type="match status" value="1"/>
</dbReference>
<dbReference type="RefSeq" id="WP_159448224.1">
    <property type="nucleotide sequence ID" value="NZ_FXBB01000007.1"/>
</dbReference>
<dbReference type="InterPro" id="IPR004437">
    <property type="entry name" value="ParB/RepB/Spo0J"/>
</dbReference>
<evidence type="ECO:0000313" key="7">
    <source>
        <dbReference type="Proteomes" id="UP000193355"/>
    </source>
</evidence>
<dbReference type="Pfam" id="PF02195">
    <property type="entry name" value="ParB_N"/>
    <property type="match status" value="1"/>
</dbReference>
<dbReference type="InterPro" id="IPR041468">
    <property type="entry name" value="HTH_ParB/Spo0J"/>
</dbReference>
<organism evidence="6 7">
    <name type="scientific">Dethiosulfovibrio salsuginis</name>
    <dbReference type="NCBI Taxonomy" id="561720"/>
    <lineage>
        <taxon>Bacteria</taxon>
        <taxon>Thermotogati</taxon>
        <taxon>Synergistota</taxon>
        <taxon>Synergistia</taxon>
        <taxon>Synergistales</taxon>
        <taxon>Dethiosulfovibrionaceae</taxon>
        <taxon>Dethiosulfovibrio</taxon>
    </lineage>
</organism>
<comment type="similarity">
    <text evidence="1">Belongs to the ParB family.</text>
</comment>
<dbReference type="PANTHER" id="PTHR33375">
    <property type="entry name" value="CHROMOSOME-PARTITIONING PROTEIN PARB-RELATED"/>
    <property type="match status" value="1"/>
</dbReference>
<dbReference type="SMART" id="SM00470">
    <property type="entry name" value="ParB"/>
    <property type="match status" value="1"/>
</dbReference>
<dbReference type="InterPro" id="IPR050336">
    <property type="entry name" value="Chromosome_partition/occlusion"/>
</dbReference>
<dbReference type="CDD" id="cd16393">
    <property type="entry name" value="SPO0J_N"/>
    <property type="match status" value="1"/>
</dbReference>
<dbReference type="SUPFAM" id="SSF110849">
    <property type="entry name" value="ParB/Sulfiredoxin"/>
    <property type="match status" value="1"/>
</dbReference>
<accession>A0A1X7J253</accession>
<dbReference type="InterPro" id="IPR036086">
    <property type="entry name" value="ParB/Sulfiredoxin_sf"/>
</dbReference>
<gene>
    <name evidence="6" type="ORF">SAMN06275492_10754</name>
</gene>
<name>A0A1X7J253_9BACT</name>
<dbReference type="GO" id="GO:0003677">
    <property type="term" value="F:DNA binding"/>
    <property type="evidence" value="ECO:0007669"/>
    <property type="project" value="UniProtKB-KW"/>
</dbReference>
<evidence type="ECO:0000256" key="4">
    <source>
        <dbReference type="SAM" id="MobiDB-lite"/>
    </source>
</evidence>
<dbReference type="GO" id="GO:0007059">
    <property type="term" value="P:chromosome segregation"/>
    <property type="evidence" value="ECO:0007669"/>
    <property type="project" value="UniProtKB-KW"/>
</dbReference>
<reference evidence="7" key="1">
    <citation type="submission" date="2017-04" db="EMBL/GenBank/DDBJ databases">
        <authorList>
            <person name="Varghese N."/>
            <person name="Submissions S."/>
        </authorList>
    </citation>
    <scope>NUCLEOTIDE SEQUENCE [LARGE SCALE GENOMIC DNA]</scope>
    <source>
        <strain evidence="7">USBA 82</strain>
    </source>
</reference>
<dbReference type="FunFam" id="1.10.10.2830:FF:000001">
    <property type="entry name" value="Chromosome partitioning protein ParB"/>
    <property type="match status" value="1"/>
</dbReference>
<keyword evidence="7" id="KW-1185">Reference proteome</keyword>
<dbReference type="InterPro" id="IPR003115">
    <property type="entry name" value="ParB_N"/>
</dbReference>
<feature type="domain" description="ParB-like N-terminal" evidence="5">
    <location>
        <begin position="7"/>
        <end position="96"/>
    </location>
</feature>